<proteinExistence type="predicted"/>
<dbReference type="OrthoDB" id="2018467at2759"/>
<dbReference type="Proteomes" id="UP000886520">
    <property type="component" value="Chromosome 24"/>
</dbReference>
<reference evidence="1" key="1">
    <citation type="submission" date="2021-01" db="EMBL/GenBank/DDBJ databases">
        <title>Adiantum capillus-veneris genome.</title>
        <authorList>
            <person name="Fang Y."/>
            <person name="Liao Q."/>
        </authorList>
    </citation>
    <scope>NUCLEOTIDE SEQUENCE</scope>
    <source>
        <strain evidence="1">H3</strain>
        <tissue evidence="1">Leaf</tissue>
    </source>
</reference>
<keyword evidence="2" id="KW-1185">Reference proteome</keyword>
<dbReference type="AlphaFoldDB" id="A0A9D4Z4H5"/>
<organism evidence="1 2">
    <name type="scientific">Adiantum capillus-veneris</name>
    <name type="common">Maidenhair fern</name>
    <dbReference type="NCBI Taxonomy" id="13818"/>
    <lineage>
        <taxon>Eukaryota</taxon>
        <taxon>Viridiplantae</taxon>
        <taxon>Streptophyta</taxon>
        <taxon>Embryophyta</taxon>
        <taxon>Tracheophyta</taxon>
        <taxon>Polypodiopsida</taxon>
        <taxon>Polypodiidae</taxon>
        <taxon>Polypodiales</taxon>
        <taxon>Pteridineae</taxon>
        <taxon>Pteridaceae</taxon>
        <taxon>Vittarioideae</taxon>
        <taxon>Adiantum</taxon>
    </lineage>
</organism>
<accession>A0A9D4Z4H5</accession>
<sequence length="285" mass="31832">MVCQPLVKEFSAVASSATRLQFFDGFGVKNIPEEDIDCHKNTLCILRCERTAELSSYFCQSMTKLRELCLTDFEGESLLELGIKSTTLEELPQSLGHLWRVRDLCLKMKELKEFPSGMLEGMKELKWLRLTLQRVTSMPMQELGHKASLEVKVLPPGFITGCSKLRAFCLGCCYALRELCAETEILSHVESLEVSNCPRLRAIPEGLMKTVQSLVIKKCPSVRGLPGDLDEQKARSMRLLACDAHILPPQFLPLPGVLVADSAGALVKPFIQLQSLVKHDPKKKS</sequence>
<comment type="caution">
    <text evidence="1">The sequence shown here is derived from an EMBL/GenBank/DDBJ whole genome shotgun (WGS) entry which is preliminary data.</text>
</comment>
<dbReference type="SUPFAM" id="SSF52047">
    <property type="entry name" value="RNI-like"/>
    <property type="match status" value="1"/>
</dbReference>
<dbReference type="Gene3D" id="3.80.10.10">
    <property type="entry name" value="Ribonuclease Inhibitor"/>
    <property type="match status" value="1"/>
</dbReference>
<evidence type="ECO:0000313" key="2">
    <source>
        <dbReference type="Proteomes" id="UP000886520"/>
    </source>
</evidence>
<dbReference type="EMBL" id="JABFUD020000024">
    <property type="protein sequence ID" value="KAI5060142.1"/>
    <property type="molecule type" value="Genomic_DNA"/>
</dbReference>
<dbReference type="InterPro" id="IPR032675">
    <property type="entry name" value="LRR_dom_sf"/>
</dbReference>
<gene>
    <name evidence="1" type="ORF">GOP47_0024562</name>
</gene>
<evidence type="ECO:0000313" key="1">
    <source>
        <dbReference type="EMBL" id="KAI5060142.1"/>
    </source>
</evidence>
<protein>
    <submittedName>
        <fullName evidence="1">Uncharacterized protein</fullName>
    </submittedName>
</protein>
<name>A0A9D4Z4H5_ADICA</name>